<feature type="domain" description="F-box" evidence="2">
    <location>
        <begin position="31"/>
        <end position="77"/>
    </location>
</feature>
<name>A0A176VW64_MARPO</name>
<protein>
    <recommendedName>
        <fullName evidence="2">F-box domain-containing protein</fullName>
    </recommendedName>
</protein>
<dbReference type="InterPro" id="IPR001810">
    <property type="entry name" value="F-box_dom"/>
</dbReference>
<dbReference type="Gene3D" id="3.90.640.10">
    <property type="entry name" value="Actin, Chain A, domain 4"/>
    <property type="match status" value="1"/>
</dbReference>
<evidence type="ECO:0000259" key="2">
    <source>
        <dbReference type="PROSITE" id="PS50181"/>
    </source>
</evidence>
<dbReference type="Proteomes" id="UP000077202">
    <property type="component" value="Unassembled WGS sequence"/>
</dbReference>
<dbReference type="SUPFAM" id="SSF81383">
    <property type="entry name" value="F-box domain"/>
    <property type="match status" value="1"/>
</dbReference>
<dbReference type="InterPro" id="IPR036047">
    <property type="entry name" value="F-box-like_dom_sf"/>
</dbReference>
<evidence type="ECO:0000256" key="1">
    <source>
        <dbReference type="RuleBase" id="RU000487"/>
    </source>
</evidence>
<sequence>MVALLRRAFISMCHRIPVSALFDEMDIQSEESDCTKLSGDLLLSIFRRLPARDLVMASLVCKTWNFVSNDQVLWESLLAEEAGPKLWPSLLFAEGHLRTGGAIREPCLPLPFHVIYGERSRVPRSVIIDGGSGYCKYGWSDQERPEQRFATFLEFGNIESPIYPRLKELFITLFQRMQAKPNAQPIVLTAPISHSDNTDAALAARKQLREITHLVLFELGVPAICYVNQAVLALFAADRTSGIVVNMGFHVTSVVPILHGKVMRSVGVEIVGQGAMQLTVHLGELMQHNMRPAASMYTVRTLKENLCYVAEDFEEELNKADVQASFGVHQEGTFTLEDERFRAPEILFQPRLGRLRTMSLQQAVALCMEHSATLPVKHKSDENWFKTVVLSGGTACLPGLAGRLKKEVCKALSSSSLADGLEVLPPKQGPDSAWCGAKLISNVSTFPEAWCLTKKKYKRYGPASVHSMALEEDTPPGDTSFPFLAKKSCLKDLENNASCKIDDSNEGPCGDCHGGRAAGAGDNRVVYGMCSDRQTETRNLNEKYLIPMELKGLPPTFWGDAHRGPSRRALMAQAVTESQVGNLPTCTRQDTKLTPAPSEEPPRSIHSCDLHCAVVQSLNGRSIRQKSSVKNMGSNLVPATSASKLTANPMQNTSLRSRRREVLGSVMGHRIKSLLVFSSLT</sequence>
<dbReference type="SMART" id="SM00268">
    <property type="entry name" value="ACTIN"/>
    <property type="match status" value="1"/>
</dbReference>
<evidence type="ECO:0000313" key="3">
    <source>
        <dbReference type="EMBL" id="OAE25040.1"/>
    </source>
</evidence>
<dbReference type="PANTHER" id="PTHR11937">
    <property type="entry name" value="ACTIN"/>
    <property type="match status" value="1"/>
</dbReference>
<dbReference type="Pfam" id="PF12937">
    <property type="entry name" value="F-box-like"/>
    <property type="match status" value="1"/>
</dbReference>
<dbReference type="InterPro" id="IPR043129">
    <property type="entry name" value="ATPase_NBD"/>
</dbReference>
<comment type="similarity">
    <text evidence="1">Belongs to the actin family.</text>
</comment>
<dbReference type="EMBL" id="LVLJ01002419">
    <property type="protein sequence ID" value="OAE25040.1"/>
    <property type="molecule type" value="Genomic_DNA"/>
</dbReference>
<dbReference type="InterPro" id="IPR004000">
    <property type="entry name" value="Actin"/>
</dbReference>
<accession>A0A176VW64</accession>
<dbReference type="SUPFAM" id="SSF53067">
    <property type="entry name" value="Actin-like ATPase domain"/>
    <property type="match status" value="2"/>
</dbReference>
<proteinExistence type="inferred from homology"/>
<keyword evidence="4" id="KW-1185">Reference proteome</keyword>
<dbReference type="Pfam" id="PF00022">
    <property type="entry name" value="Actin"/>
    <property type="match status" value="1"/>
</dbReference>
<dbReference type="PROSITE" id="PS50181">
    <property type="entry name" value="FBOX"/>
    <property type="match status" value="1"/>
</dbReference>
<dbReference type="Gene3D" id="1.20.1280.50">
    <property type="match status" value="1"/>
</dbReference>
<dbReference type="AlphaFoldDB" id="A0A176VW64"/>
<reference evidence="3" key="1">
    <citation type="submission" date="2016-03" db="EMBL/GenBank/DDBJ databases">
        <title>Mechanisms controlling the formation of the plant cell surface in tip-growing cells are functionally conserved among land plants.</title>
        <authorList>
            <person name="Honkanen S."/>
            <person name="Jones V.A."/>
            <person name="Morieri G."/>
            <person name="Champion C."/>
            <person name="Hetherington A.J."/>
            <person name="Kelly S."/>
            <person name="Saint-Marcoux D."/>
            <person name="Proust H."/>
            <person name="Prescott H."/>
            <person name="Dolan L."/>
        </authorList>
    </citation>
    <scope>NUCLEOTIDE SEQUENCE [LARGE SCALE GENOMIC DNA]</scope>
    <source>
        <tissue evidence="3">Whole gametophyte</tissue>
    </source>
</reference>
<dbReference type="SMART" id="SM00256">
    <property type="entry name" value="FBOX"/>
    <property type="match status" value="1"/>
</dbReference>
<evidence type="ECO:0000313" key="4">
    <source>
        <dbReference type="Proteomes" id="UP000077202"/>
    </source>
</evidence>
<organism evidence="3 4">
    <name type="scientific">Marchantia polymorpha subsp. ruderalis</name>
    <dbReference type="NCBI Taxonomy" id="1480154"/>
    <lineage>
        <taxon>Eukaryota</taxon>
        <taxon>Viridiplantae</taxon>
        <taxon>Streptophyta</taxon>
        <taxon>Embryophyta</taxon>
        <taxon>Marchantiophyta</taxon>
        <taxon>Marchantiopsida</taxon>
        <taxon>Marchantiidae</taxon>
        <taxon>Marchantiales</taxon>
        <taxon>Marchantiaceae</taxon>
        <taxon>Marchantia</taxon>
    </lineage>
</organism>
<comment type="caution">
    <text evidence="3">The sequence shown here is derived from an EMBL/GenBank/DDBJ whole genome shotgun (WGS) entry which is preliminary data.</text>
</comment>
<dbReference type="Gene3D" id="3.30.420.40">
    <property type="match status" value="2"/>
</dbReference>
<gene>
    <name evidence="3" type="ORF">AXG93_4192s1000</name>
</gene>